<keyword evidence="2" id="KW-0238">DNA-binding</keyword>
<evidence type="ECO:0000256" key="3">
    <source>
        <dbReference type="ARBA" id="ARBA00023163"/>
    </source>
</evidence>
<name>A0A916X0L9_9HYPH</name>
<comment type="caution">
    <text evidence="5">The sequence shown here is derived from an EMBL/GenBank/DDBJ whole genome shotgun (WGS) entry which is preliminary data.</text>
</comment>
<dbReference type="SMART" id="SM00354">
    <property type="entry name" value="HTH_LACI"/>
    <property type="match status" value="1"/>
</dbReference>
<keyword evidence="6" id="KW-1185">Reference proteome</keyword>
<dbReference type="Gene3D" id="1.10.260.40">
    <property type="entry name" value="lambda repressor-like DNA-binding domains"/>
    <property type="match status" value="1"/>
</dbReference>
<dbReference type="AlphaFoldDB" id="A0A916X0L9"/>
<evidence type="ECO:0000256" key="1">
    <source>
        <dbReference type="ARBA" id="ARBA00023015"/>
    </source>
</evidence>
<organism evidence="5 6">
    <name type="scientific">Roseibium aquae</name>
    <dbReference type="NCBI Taxonomy" id="1323746"/>
    <lineage>
        <taxon>Bacteria</taxon>
        <taxon>Pseudomonadati</taxon>
        <taxon>Pseudomonadota</taxon>
        <taxon>Alphaproteobacteria</taxon>
        <taxon>Hyphomicrobiales</taxon>
        <taxon>Stappiaceae</taxon>
        <taxon>Roseibium</taxon>
    </lineage>
</organism>
<dbReference type="InterPro" id="IPR046335">
    <property type="entry name" value="LacI/GalR-like_sensor"/>
</dbReference>
<dbReference type="CDD" id="cd06273">
    <property type="entry name" value="PBP1_LacI-like"/>
    <property type="match status" value="1"/>
</dbReference>
<dbReference type="GO" id="GO:0003700">
    <property type="term" value="F:DNA-binding transcription factor activity"/>
    <property type="evidence" value="ECO:0007669"/>
    <property type="project" value="TreeGrafter"/>
</dbReference>
<dbReference type="SUPFAM" id="SSF53822">
    <property type="entry name" value="Periplasmic binding protein-like I"/>
    <property type="match status" value="1"/>
</dbReference>
<evidence type="ECO:0000259" key="4">
    <source>
        <dbReference type="PROSITE" id="PS50932"/>
    </source>
</evidence>
<dbReference type="Pfam" id="PF00356">
    <property type="entry name" value="LacI"/>
    <property type="match status" value="1"/>
</dbReference>
<sequence>MDKTHSSGGRPVPTVADVAAAAGVSTATVSRCLNSPTVVSEKTLKRVMEAVERLGYSPNFSARALASNRTNMVGAIIPTMENAIFARGLQAFQEELQRHGRTLLVASSSYRLDLEEQQIKTLSARGADALLLIGYQRDARIYDYLEKRDIPVVLTWASRPDSGLLSVGFDNRKAMKQLADMVIQEGYTAIGCISAETGTNDRARDRVEGIRAAMRDAHLDPGTLQLIETTYSIENGEAAFAQLMSGAAQPEVVMCGNDVLAIGALKGAASLGLRVPEDVAITGFDDIELAQVAPYPLTTVHVPHRRMGQLAARVLVETLDGLEPPSVELPVEICRRQTL</sequence>
<proteinExistence type="predicted"/>
<dbReference type="GO" id="GO:0000976">
    <property type="term" value="F:transcription cis-regulatory region binding"/>
    <property type="evidence" value="ECO:0007669"/>
    <property type="project" value="TreeGrafter"/>
</dbReference>
<evidence type="ECO:0000256" key="2">
    <source>
        <dbReference type="ARBA" id="ARBA00023125"/>
    </source>
</evidence>
<reference evidence="5" key="2">
    <citation type="submission" date="2020-09" db="EMBL/GenBank/DDBJ databases">
        <authorList>
            <person name="Sun Q."/>
            <person name="Zhou Y."/>
        </authorList>
    </citation>
    <scope>NUCLEOTIDE SEQUENCE</scope>
    <source>
        <strain evidence="5">CGMCC 1.12426</strain>
    </source>
</reference>
<accession>A0A916X0L9</accession>
<dbReference type="PRINTS" id="PR00036">
    <property type="entry name" value="HTHLACI"/>
</dbReference>
<keyword evidence="3" id="KW-0804">Transcription</keyword>
<reference evidence="5" key="1">
    <citation type="journal article" date="2014" name="Int. J. Syst. Evol. Microbiol.">
        <title>Complete genome sequence of Corynebacterium casei LMG S-19264T (=DSM 44701T), isolated from a smear-ripened cheese.</title>
        <authorList>
            <consortium name="US DOE Joint Genome Institute (JGI-PGF)"/>
            <person name="Walter F."/>
            <person name="Albersmeier A."/>
            <person name="Kalinowski J."/>
            <person name="Ruckert C."/>
        </authorList>
    </citation>
    <scope>NUCLEOTIDE SEQUENCE</scope>
    <source>
        <strain evidence="5">CGMCC 1.12426</strain>
    </source>
</reference>
<feature type="domain" description="HTH lacI-type" evidence="4">
    <location>
        <begin position="13"/>
        <end position="67"/>
    </location>
</feature>
<gene>
    <name evidence="5" type="ORF">GCM10011316_15070</name>
</gene>
<protein>
    <submittedName>
        <fullName evidence="5">LacI family transcriptional regulator</fullName>
    </submittedName>
</protein>
<dbReference type="PANTHER" id="PTHR30146:SF33">
    <property type="entry name" value="TRANSCRIPTIONAL REGULATOR"/>
    <property type="match status" value="1"/>
</dbReference>
<dbReference type="RefSeq" id="WP_150495761.1">
    <property type="nucleotide sequence ID" value="NZ_BMFA01000004.1"/>
</dbReference>
<dbReference type="Pfam" id="PF13377">
    <property type="entry name" value="Peripla_BP_3"/>
    <property type="match status" value="1"/>
</dbReference>
<dbReference type="InterPro" id="IPR028082">
    <property type="entry name" value="Peripla_BP_I"/>
</dbReference>
<dbReference type="PROSITE" id="PS50932">
    <property type="entry name" value="HTH_LACI_2"/>
    <property type="match status" value="1"/>
</dbReference>
<evidence type="ECO:0000313" key="5">
    <source>
        <dbReference type="EMBL" id="GGB44069.1"/>
    </source>
</evidence>
<dbReference type="OrthoDB" id="60111at2"/>
<keyword evidence="1" id="KW-0805">Transcription regulation</keyword>
<dbReference type="Proteomes" id="UP000605148">
    <property type="component" value="Unassembled WGS sequence"/>
</dbReference>
<evidence type="ECO:0000313" key="6">
    <source>
        <dbReference type="Proteomes" id="UP000605148"/>
    </source>
</evidence>
<dbReference type="CDD" id="cd01392">
    <property type="entry name" value="HTH_LacI"/>
    <property type="match status" value="1"/>
</dbReference>
<dbReference type="InterPro" id="IPR010982">
    <property type="entry name" value="Lambda_DNA-bd_dom_sf"/>
</dbReference>
<dbReference type="Gene3D" id="3.40.50.2300">
    <property type="match status" value="2"/>
</dbReference>
<dbReference type="PANTHER" id="PTHR30146">
    <property type="entry name" value="LACI-RELATED TRANSCRIPTIONAL REPRESSOR"/>
    <property type="match status" value="1"/>
</dbReference>
<dbReference type="SUPFAM" id="SSF47413">
    <property type="entry name" value="lambda repressor-like DNA-binding domains"/>
    <property type="match status" value="1"/>
</dbReference>
<dbReference type="EMBL" id="BMFA01000004">
    <property type="protein sequence ID" value="GGB44069.1"/>
    <property type="molecule type" value="Genomic_DNA"/>
</dbReference>
<dbReference type="InterPro" id="IPR000843">
    <property type="entry name" value="HTH_LacI"/>
</dbReference>